<comment type="cofactor">
    <cofactor evidence="1">
        <name>Mn(2+)</name>
        <dbReference type="ChEBI" id="CHEBI:29035"/>
    </cofactor>
</comment>
<evidence type="ECO:0000256" key="2">
    <source>
        <dbReference type="ARBA" id="ARBA00001946"/>
    </source>
</evidence>
<keyword evidence="8" id="KW-0464">Manganese</keyword>
<evidence type="ECO:0000256" key="1">
    <source>
        <dbReference type="ARBA" id="ARBA00001936"/>
    </source>
</evidence>
<comment type="caution">
    <text evidence="12">The sequence shown here is derived from an EMBL/GenBank/DDBJ whole genome shotgun (WGS) entry which is preliminary data.</text>
</comment>
<gene>
    <name evidence="12" type="ORF">DH2020_041235</name>
</gene>
<name>A0ABR0UR28_REHGL</name>
<dbReference type="SUPFAM" id="SSF81606">
    <property type="entry name" value="PP2C-like"/>
    <property type="match status" value="1"/>
</dbReference>
<dbReference type="EC" id="3.1.3.16" evidence="3"/>
<sequence>MEEMSPPVAVALSLTNPVCENSGISNRLKLETETASLLSDPAMMLDDNSSSSWETGINEVGGNKGKPDTLEMRQITENGQLVHDVQESEEDEILSVGEDPSLSSVDVTSDLSVPLDVASETSLPIAVEIEGTENGQIVAKVISLEDRSIKRRLSEDVVTVAAKPNEECSSGPTIKASVVAVKLSGEKDSGKGGVKSVFELDCLPLWGSVSICGHRPEMEDAVMAVPHFMKIPIKMFIGDNGIDGISQTLSHLTSHFFGVYDGHGGSQVANYCRDRIHLALEEELKSVKDVLVNGSTRDTRQVQWEKVFTSCFLKVDDEVGGKTSRVVPEGDTSEPVAPETVGSTAVVAVVCSSHIIVANCGDSRAVLYRGKEAVALSVDHKPNREDEYARIEASGGKVIPWNGHRVFGVLAMSRSIGDRYLKPWIIPEPEVMFVPRAREDECLVLASDGLWDVMSNEEVCEVARKRILIWHKKNGTNPLVDRGQGVDPAAQAAAEYLSNIALQKGSKDNISVIVVDLKAQRKFKSKS</sequence>
<dbReference type="InterPro" id="IPR036457">
    <property type="entry name" value="PPM-type-like_dom_sf"/>
</dbReference>
<evidence type="ECO:0000256" key="9">
    <source>
        <dbReference type="RuleBase" id="RU003465"/>
    </source>
</evidence>
<dbReference type="SMART" id="SM00332">
    <property type="entry name" value="PP2Cc"/>
    <property type="match status" value="1"/>
</dbReference>
<evidence type="ECO:0000313" key="13">
    <source>
        <dbReference type="Proteomes" id="UP001318860"/>
    </source>
</evidence>
<dbReference type="InterPro" id="IPR000222">
    <property type="entry name" value="PP2C_BS"/>
</dbReference>
<comment type="cofactor">
    <cofactor evidence="2">
        <name>Mg(2+)</name>
        <dbReference type="ChEBI" id="CHEBI:18420"/>
    </cofactor>
</comment>
<comment type="similarity">
    <text evidence="9">Belongs to the PP2C family.</text>
</comment>
<accession>A0ABR0UR28</accession>
<dbReference type="Gene3D" id="3.60.40.10">
    <property type="entry name" value="PPM-type phosphatase domain"/>
    <property type="match status" value="1"/>
</dbReference>
<dbReference type="Proteomes" id="UP001318860">
    <property type="component" value="Unassembled WGS sequence"/>
</dbReference>
<organism evidence="12 13">
    <name type="scientific">Rehmannia glutinosa</name>
    <name type="common">Chinese foxglove</name>
    <dbReference type="NCBI Taxonomy" id="99300"/>
    <lineage>
        <taxon>Eukaryota</taxon>
        <taxon>Viridiplantae</taxon>
        <taxon>Streptophyta</taxon>
        <taxon>Embryophyta</taxon>
        <taxon>Tracheophyta</taxon>
        <taxon>Spermatophyta</taxon>
        <taxon>Magnoliopsida</taxon>
        <taxon>eudicotyledons</taxon>
        <taxon>Gunneridae</taxon>
        <taxon>Pentapetalae</taxon>
        <taxon>asterids</taxon>
        <taxon>lamiids</taxon>
        <taxon>Lamiales</taxon>
        <taxon>Orobanchaceae</taxon>
        <taxon>Rehmannieae</taxon>
        <taxon>Rehmannia</taxon>
    </lineage>
</organism>
<evidence type="ECO:0000256" key="5">
    <source>
        <dbReference type="ARBA" id="ARBA00022801"/>
    </source>
</evidence>
<dbReference type="PANTHER" id="PTHR47992">
    <property type="entry name" value="PROTEIN PHOSPHATASE"/>
    <property type="match status" value="1"/>
</dbReference>
<evidence type="ECO:0000256" key="6">
    <source>
        <dbReference type="ARBA" id="ARBA00022842"/>
    </source>
</evidence>
<evidence type="ECO:0000256" key="3">
    <source>
        <dbReference type="ARBA" id="ARBA00013081"/>
    </source>
</evidence>
<dbReference type="CDD" id="cd00143">
    <property type="entry name" value="PP2Cc"/>
    <property type="match status" value="1"/>
</dbReference>
<keyword evidence="13" id="KW-1185">Reference proteome</keyword>
<evidence type="ECO:0000313" key="12">
    <source>
        <dbReference type="EMBL" id="KAK6125057.1"/>
    </source>
</evidence>
<feature type="region of interest" description="Disordered" evidence="10">
    <location>
        <begin position="49"/>
        <end position="68"/>
    </location>
</feature>
<dbReference type="EMBL" id="JABTTQ020002274">
    <property type="protein sequence ID" value="KAK6125057.1"/>
    <property type="molecule type" value="Genomic_DNA"/>
</dbReference>
<dbReference type="InterPro" id="IPR015655">
    <property type="entry name" value="PP2C"/>
</dbReference>
<evidence type="ECO:0000256" key="8">
    <source>
        <dbReference type="ARBA" id="ARBA00023211"/>
    </source>
</evidence>
<dbReference type="PROSITE" id="PS51746">
    <property type="entry name" value="PPM_2"/>
    <property type="match status" value="1"/>
</dbReference>
<evidence type="ECO:0000256" key="7">
    <source>
        <dbReference type="ARBA" id="ARBA00022912"/>
    </source>
</evidence>
<feature type="domain" description="PPM-type phosphatase" evidence="11">
    <location>
        <begin position="205"/>
        <end position="517"/>
    </location>
</feature>
<proteinExistence type="inferred from homology"/>
<protein>
    <recommendedName>
        <fullName evidence="3">protein-serine/threonine phosphatase</fullName>
        <ecNumber evidence="3">3.1.3.16</ecNumber>
    </recommendedName>
</protein>
<dbReference type="PROSITE" id="PS01032">
    <property type="entry name" value="PPM_1"/>
    <property type="match status" value="1"/>
</dbReference>
<evidence type="ECO:0000259" key="11">
    <source>
        <dbReference type="PROSITE" id="PS51746"/>
    </source>
</evidence>
<keyword evidence="6" id="KW-0460">Magnesium</keyword>
<evidence type="ECO:0000256" key="10">
    <source>
        <dbReference type="SAM" id="MobiDB-lite"/>
    </source>
</evidence>
<dbReference type="Pfam" id="PF00481">
    <property type="entry name" value="PP2C"/>
    <property type="match status" value="1"/>
</dbReference>
<keyword evidence="4" id="KW-0479">Metal-binding</keyword>
<evidence type="ECO:0000256" key="4">
    <source>
        <dbReference type="ARBA" id="ARBA00022723"/>
    </source>
</evidence>
<dbReference type="InterPro" id="IPR001932">
    <property type="entry name" value="PPM-type_phosphatase-like_dom"/>
</dbReference>
<keyword evidence="5 9" id="KW-0378">Hydrolase</keyword>
<keyword evidence="7 9" id="KW-0904">Protein phosphatase</keyword>
<reference evidence="12 13" key="1">
    <citation type="journal article" date="2021" name="Comput. Struct. Biotechnol. J.">
        <title>De novo genome assembly of the potent medicinal plant Rehmannia glutinosa using nanopore technology.</title>
        <authorList>
            <person name="Ma L."/>
            <person name="Dong C."/>
            <person name="Song C."/>
            <person name="Wang X."/>
            <person name="Zheng X."/>
            <person name="Niu Y."/>
            <person name="Chen S."/>
            <person name="Feng W."/>
        </authorList>
    </citation>
    <scope>NUCLEOTIDE SEQUENCE [LARGE SCALE GENOMIC DNA]</scope>
    <source>
        <strain evidence="12">DH-2019</strain>
    </source>
</reference>